<dbReference type="AlphaFoldDB" id="A0A6A2RMV6"/>
<reference evidence="1 2" key="1">
    <citation type="journal article" date="2019" name="Nat. Med.">
        <title>A library of human gut bacterial isolates paired with longitudinal multiomics data enables mechanistic microbiome research.</title>
        <authorList>
            <person name="Poyet M."/>
            <person name="Groussin M."/>
            <person name="Gibbons S.M."/>
            <person name="Avila-Pacheco J."/>
            <person name="Jiang X."/>
            <person name="Kearney S.M."/>
            <person name="Perrotta A.R."/>
            <person name="Berdy B."/>
            <person name="Zhao S."/>
            <person name="Lieberman T.D."/>
            <person name="Swanson P.K."/>
            <person name="Smith M."/>
            <person name="Roesemann S."/>
            <person name="Alexander J.E."/>
            <person name="Rich S.A."/>
            <person name="Livny J."/>
            <person name="Vlamakis H."/>
            <person name="Clish C."/>
            <person name="Bullock K."/>
            <person name="Deik A."/>
            <person name="Scott J."/>
            <person name="Pierce K.A."/>
            <person name="Xavier R.J."/>
            <person name="Alm E.J."/>
        </authorList>
    </citation>
    <scope>NUCLEOTIDE SEQUENCE [LARGE SCALE GENOMIC DNA]</scope>
    <source>
        <strain evidence="1 2">BIOML-A62</strain>
    </source>
</reference>
<gene>
    <name evidence="1" type="ORF">GA424_26645</name>
</gene>
<name>A0A6A2RMV6_9BACE</name>
<protein>
    <submittedName>
        <fullName evidence="1">Uncharacterized protein</fullName>
    </submittedName>
</protein>
<proteinExistence type="predicted"/>
<evidence type="ECO:0000313" key="2">
    <source>
        <dbReference type="Proteomes" id="UP000487596"/>
    </source>
</evidence>
<dbReference type="EMBL" id="WDEH01000099">
    <property type="protein sequence ID" value="KAB6128426.1"/>
    <property type="molecule type" value="Genomic_DNA"/>
</dbReference>
<comment type="caution">
    <text evidence="1">The sequence shown here is derived from an EMBL/GenBank/DDBJ whole genome shotgun (WGS) entry which is preliminary data.</text>
</comment>
<accession>A0A6A2RMV6</accession>
<organism evidence="1 2">
    <name type="scientific">Bacteroides xylanisolvens</name>
    <dbReference type="NCBI Taxonomy" id="371601"/>
    <lineage>
        <taxon>Bacteria</taxon>
        <taxon>Pseudomonadati</taxon>
        <taxon>Bacteroidota</taxon>
        <taxon>Bacteroidia</taxon>
        <taxon>Bacteroidales</taxon>
        <taxon>Bacteroidaceae</taxon>
        <taxon>Bacteroides</taxon>
    </lineage>
</organism>
<dbReference type="Proteomes" id="UP000487596">
    <property type="component" value="Unassembled WGS sequence"/>
</dbReference>
<feature type="non-terminal residue" evidence="1">
    <location>
        <position position="77"/>
    </location>
</feature>
<evidence type="ECO:0000313" key="1">
    <source>
        <dbReference type="EMBL" id="KAB6128426.1"/>
    </source>
</evidence>
<sequence>MDITNRIIVALLERMKSRNKNFSLSRPKFHRLFQINPDGYLWYGEKLERHLLNKYGESADTLKYLDIYYFISNIVRL</sequence>